<organism evidence="7">
    <name type="scientific">Candidatus Enterococcus clewellii</name>
    <dbReference type="NCBI Taxonomy" id="1834193"/>
    <lineage>
        <taxon>Bacteria</taxon>
        <taxon>Bacillati</taxon>
        <taxon>Bacillota</taxon>
        <taxon>Bacilli</taxon>
        <taxon>Lactobacillales</taxon>
        <taxon>Enterococcaceae</taxon>
        <taxon>Enterococcus</taxon>
    </lineage>
</organism>
<proteinExistence type="predicted"/>
<feature type="coiled-coil region" evidence="2">
    <location>
        <begin position="27"/>
        <end position="110"/>
    </location>
</feature>
<dbReference type="RefSeq" id="WP_086350582.1">
    <property type="nucleotide sequence ID" value="NZ_CP147247.1"/>
</dbReference>
<dbReference type="InterPro" id="IPR057309">
    <property type="entry name" value="PcsB_CC"/>
</dbReference>
<dbReference type="SUPFAM" id="SSF55797">
    <property type="entry name" value="PR-1-like"/>
    <property type="match status" value="1"/>
</dbReference>
<feature type="domain" description="Peptidoglycan hydrolase PcsB coiled-coil" evidence="6">
    <location>
        <begin position="90"/>
        <end position="164"/>
    </location>
</feature>
<keyword evidence="1 4" id="KW-0732">Signal</keyword>
<feature type="compositionally biased region" description="Low complexity" evidence="3">
    <location>
        <begin position="254"/>
        <end position="273"/>
    </location>
</feature>
<evidence type="ECO:0000259" key="5">
    <source>
        <dbReference type="Pfam" id="PF00188"/>
    </source>
</evidence>
<evidence type="ECO:0000313" key="7">
    <source>
        <dbReference type="EMBL" id="OTP11487.1"/>
    </source>
</evidence>
<dbReference type="EMBL" id="NGMM01000007">
    <property type="protein sequence ID" value="OTP11487.1"/>
    <property type="molecule type" value="Genomic_DNA"/>
</dbReference>
<dbReference type="SUPFAM" id="SSF90257">
    <property type="entry name" value="Myosin rod fragments"/>
    <property type="match status" value="1"/>
</dbReference>
<dbReference type="Proteomes" id="UP000195141">
    <property type="component" value="Chromosome"/>
</dbReference>
<feature type="compositionally biased region" description="Low complexity" evidence="3">
    <location>
        <begin position="288"/>
        <end position="307"/>
    </location>
</feature>
<feature type="chain" id="PRO_5044064309" evidence="4">
    <location>
        <begin position="28"/>
        <end position="434"/>
    </location>
</feature>
<feature type="domain" description="SCP" evidence="5">
    <location>
        <begin position="329"/>
        <end position="426"/>
    </location>
</feature>
<dbReference type="InterPro" id="IPR014044">
    <property type="entry name" value="CAP_dom"/>
</dbReference>
<gene>
    <name evidence="8" type="ORF">A5888_003290</name>
    <name evidence="7" type="ORF">A5888_003586</name>
</gene>
<keyword evidence="9" id="KW-1185">Reference proteome</keyword>
<dbReference type="OrthoDB" id="1654978at2"/>
<feature type="compositionally biased region" description="Basic and acidic residues" evidence="3">
    <location>
        <begin position="242"/>
        <end position="253"/>
    </location>
</feature>
<evidence type="ECO:0000256" key="2">
    <source>
        <dbReference type="SAM" id="Coils"/>
    </source>
</evidence>
<name>A0A242K1F0_9ENTE</name>
<dbReference type="Pfam" id="PF24568">
    <property type="entry name" value="CC_PcsB"/>
    <property type="match status" value="1"/>
</dbReference>
<feature type="compositionally biased region" description="Gly residues" evidence="3">
    <location>
        <begin position="308"/>
        <end position="318"/>
    </location>
</feature>
<accession>A0A242K1F0</accession>
<evidence type="ECO:0000313" key="8">
    <source>
        <dbReference type="EMBL" id="WYJ91522.1"/>
    </source>
</evidence>
<feature type="signal peptide" evidence="4">
    <location>
        <begin position="1"/>
        <end position="27"/>
    </location>
</feature>
<dbReference type="Pfam" id="PF00188">
    <property type="entry name" value="CAP"/>
    <property type="match status" value="1"/>
</dbReference>
<keyword evidence="2" id="KW-0175">Coiled coil</keyword>
<reference evidence="8" key="2">
    <citation type="submission" date="2017-05" db="EMBL/GenBank/DDBJ databases">
        <authorList>
            <consortium name="The Broad Institute Genomics Platform"/>
            <consortium name="The Broad Institute Genomic Center for Infectious Diseases"/>
            <person name="Earl A."/>
            <person name="Manson A."/>
            <person name="Schwartman J."/>
            <person name="Gilmore M."/>
            <person name="Abouelleil A."/>
            <person name="Cao P."/>
            <person name="Chapman S."/>
            <person name="Cusick C."/>
            <person name="Shea T."/>
            <person name="Young S."/>
            <person name="Neafsey D."/>
            <person name="Nusbaum C."/>
            <person name="Birren B."/>
        </authorList>
    </citation>
    <scope>NUCLEOTIDE SEQUENCE</scope>
    <source>
        <strain evidence="8">9E7_DIV0242</strain>
    </source>
</reference>
<dbReference type="AlphaFoldDB" id="A0A242K1F0"/>
<sequence length="434" mass="45882">MKKRIFASLLLCSLALTTIVIPATAFAESIDEKIQQKNSEISNLKDQQSDVQTQIASLESTITDILDEGQELKDQQTALETKSAELKQEIEDLNQRIEKRSEAITNQARDVQVNGQSTTIMDAVLNAESFSDAIGRIYAVSTIVNANNDLVNQQKADKESVVAKQAENEEKLQEIEDTKAELEVKKQDLVSKQADLTVLKTSLELEQENAEGSKAVLEQQKAAAEAEQARIAAEQKAAAEKAAQEKVAQEKAAQEAQASSSASSETAPSSEVADTTPVADTTQNTEQSTAPETGSGTGSSSNNNTGTGNTGGSAGGSTGTPSTSSDVTLNALNSLRTSLGLNPVSWDAGLAATAAARAATINSNGWQIPSDHWSRGDEVIAMMWGAGNSVIMAWYNETGMTTATGSGHRDWEINPATTRVGFGYSGDVIVGHSA</sequence>
<evidence type="ECO:0000256" key="1">
    <source>
        <dbReference type="ARBA" id="ARBA00022729"/>
    </source>
</evidence>
<reference evidence="8" key="3">
    <citation type="submission" date="2024-03" db="EMBL/GenBank/DDBJ databases">
        <title>The Genome Sequence of Enterococcus sp. DIV0242b.</title>
        <authorList>
            <consortium name="The Broad Institute Genomics Platform"/>
            <consortium name="The Broad Institute Microbial Omics Core"/>
            <consortium name="The Broad Institute Genomic Center for Infectious Diseases"/>
            <person name="Earl A."/>
            <person name="Manson A."/>
            <person name="Gilmore M."/>
            <person name="Schwartman J."/>
            <person name="Shea T."/>
            <person name="Abouelleil A."/>
            <person name="Cao P."/>
            <person name="Chapman S."/>
            <person name="Cusick C."/>
            <person name="Young S."/>
            <person name="Neafsey D."/>
            <person name="Nusbaum C."/>
            <person name="Birren B."/>
        </authorList>
    </citation>
    <scope>NUCLEOTIDE SEQUENCE</scope>
    <source>
        <strain evidence="8">9E7_DIV0242</strain>
    </source>
</reference>
<evidence type="ECO:0000256" key="3">
    <source>
        <dbReference type="SAM" id="MobiDB-lite"/>
    </source>
</evidence>
<evidence type="ECO:0000256" key="4">
    <source>
        <dbReference type="SAM" id="SignalP"/>
    </source>
</evidence>
<dbReference type="InterPro" id="IPR035940">
    <property type="entry name" value="CAP_sf"/>
</dbReference>
<evidence type="ECO:0000259" key="6">
    <source>
        <dbReference type="Pfam" id="PF24568"/>
    </source>
</evidence>
<feature type="region of interest" description="Disordered" evidence="3">
    <location>
        <begin position="242"/>
        <end position="325"/>
    </location>
</feature>
<dbReference type="EMBL" id="CP147247">
    <property type="protein sequence ID" value="WYJ91522.1"/>
    <property type="molecule type" value="Genomic_DNA"/>
</dbReference>
<reference evidence="7" key="1">
    <citation type="submission" date="2017-05" db="EMBL/GenBank/DDBJ databases">
        <title>The Genome Sequence of Enterococcus sp. 9E7_DIV0242.</title>
        <authorList>
            <consortium name="The Broad Institute Genomics Platform"/>
            <consortium name="The Broad Institute Genomic Center for Infectious Diseases"/>
            <person name="Earl A."/>
            <person name="Manson A."/>
            <person name="Schwartman J."/>
            <person name="Gilmore M."/>
            <person name="Abouelleil A."/>
            <person name="Cao P."/>
            <person name="Chapman S."/>
            <person name="Cusick C."/>
            <person name="Shea T."/>
            <person name="Young S."/>
            <person name="Neafsey D."/>
            <person name="Nusbaum C."/>
            <person name="Birren B."/>
        </authorList>
    </citation>
    <scope>NUCLEOTIDE SEQUENCE [LARGE SCALE GENOMIC DNA]</scope>
    <source>
        <strain evidence="7">9E7_DIV0242</strain>
    </source>
</reference>
<dbReference type="Gene3D" id="3.40.33.10">
    <property type="entry name" value="CAP"/>
    <property type="match status" value="1"/>
</dbReference>
<dbReference type="Gene3D" id="6.10.250.3150">
    <property type="match status" value="1"/>
</dbReference>
<feature type="compositionally biased region" description="Polar residues" evidence="3">
    <location>
        <begin position="278"/>
        <end position="287"/>
    </location>
</feature>
<evidence type="ECO:0000313" key="9">
    <source>
        <dbReference type="Proteomes" id="UP000195141"/>
    </source>
</evidence>
<protein>
    <submittedName>
        <fullName evidence="7">Uncharacterized protein</fullName>
    </submittedName>
</protein>